<evidence type="ECO:0000313" key="24">
    <source>
        <dbReference type="EMBL" id="KAK4044779.1"/>
    </source>
</evidence>
<dbReference type="FunFam" id="1.25.40.340:FF:000001">
    <property type="entry name" value="Dihydroxyacetone kinase 1"/>
    <property type="match status" value="1"/>
</dbReference>
<keyword evidence="11" id="KW-0319">Glycerol metabolism</keyword>
<evidence type="ECO:0000256" key="19">
    <source>
        <dbReference type="PIRSR" id="PIRSR612734-1"/>
    </source>
</evidence>
<dbReference type="AlphaFoldDB" id="A0AAN6SVM9"/>
<keyword evidence="16" id="KW-0326">Glycosidase</keyword>
<dbReference type="PROSITE" id="PS51480">
    <property type="entry name" value="DHAL"/>
    <property type="match status" value="1"/>
</dbReference>
<gene>
    <name evidence="24" type="ORF">C8A01DRAFT_42396</name>
</gene>
<dbReference type="FunFam" id="3.30.1180.20:FF:000001">
    <property type="entry name" value="Dihydroxyacetone kinase 1"/>
    <property type="match status" value="1"/>
</dbReference>
<evidence type="ECO:0000256" key="12">
    <source>
        <dbReference type="ARBA" id="ARBA00022801"/>
    </source>
</evidence>
<dbReference type="Gene3D" id="3.30.1180.20">
    <property type="entry name" value="Dihydroxyacetone kinase, domain 2"/>
    <property type="match status" value="1"/>
</dbReference>
<proteinExistence type="inferred from homology"/>
<keyword evidence="7" id="KW-0808">Transferase</keyword>
<evidence type="ECO:0000259" key="23">
    <source>
        <dbReference type="PROSITE" id="PS51481"/>
    </source>
</evidence>
<evidence type="ECO:0000256" key="2">
    <source>
        <dbReference type="ARBA" id="ARBA00003264"/>
    </source>
</evidence>
<feature type="domain" description="DhaK" evidence="23">
    <location>
        <begin position="555"/>
        <end position="901"/>
    </location>
</feature>
<comment type="subcellular location">
    <subcellularLocation>
        <location evidence="3">Endomembrane system</location>
    </subcellularLocation>
</comment>
<feature type="compositionally biased region" description="Basic and acidic residues" evidence="21">
    <location>
        <begin position="911"/>
        <end position="921"/>
    </location>
</feature>
<comment type="function">
    <text evidence="2">Catalyzes both the phosphorylation of dihydroxyacetone and of glyceraldehyde.</text>
</comment>
<name>A0AAN6SVM9_9PEZI</name>
<accession>A0AAN6SVM9</accession>
<comment type="caution">
    <text evidence="24">The sequence shown here is derived from an EMBL/GenBank/DDBJ whole genome shotgun (WGS) entry which is preliminary data.</text>
</comment>
<feature type="region of interest" description="Disordered" evidence="21">
    <location>
        <begin position="911"/>
        <end position="936"/>
    </location>
</feature>
<keyword evidence="13" id="KW-0067">ATP-binding</keyword>
<evidence type="ECO:0000256" key="15">
    <source>
        <dbReference type="ARBA" id="ARBA00023180"/>
    </source>
</evidence>
<evidence type="ECO:0000256" key="4">
    <source>
        <dbReference type="ARBA" id="ARBA00004778"/>
    </source>
</evidence>
<evidence type="ECO:0000256" key="18">
    <source>
        <dbReference type="ARBA" id="ARBA00048898"/>
    </source>
</evidence>
<feature type="compositionally biased region" description="Basic and acidic residues" evidence="21">
    <location>
        <begin position="20"/>
        <end position="42"/>
    </location>
</feature>
<dbReference type="InterPro" id="IPR012734">
    <property type="entry name" value="DhaK_ATP"/>
</dbReference>
<dbReference type="GO" id="GO:0050354">
    <property type="term" value="F:triokinase activity"/>
    <property type="evidence" value="ECO:0007669"/>
    <property type="project" value="UniProtKB-EC"/>
</dbReference>
<dbReference type="Pfam" id="PF02734">
    <property type="entry name" value="Dak2"/>
    <property type="match status" value="1"/>
</dbReference>
<feature type="compositionally biased region" description="Acidic residues" evidence="21">
    <location>
        <begin position="43"/>
        <end position="64"/>
    </location>
</feature>
<sequence length="1145" mass="121671">MGGVSFFAFFGYIGEYVSAEESKEAMAEEKEERRKRKAGEEVTKEEDEDEEMEDDEDEDDEDDDLDIFPMGDAVAMAIADDLWPGALKYFSEFAALRLSTTWITNTILGLAVSLGLLVKSGAAIDLVLGDEDSVKSAASTIAFGLAKYYTGNNTGDTPGNLPDPYFWWEAGAMFGTLIDYWALTDDDSYNAITSQAIVHQGTENGDFMPRNQTRTLGNDDQGFWGLAAMTATENNFPNPPADQPQWLALAQSLFNQFASRWDEENCGGGLRWQIFTFNNGFNYKNSISNGCFFNLAARLARYTGNETYAVWADKVFTWQETVGLITADHTVRDGVHINQTDKTCKSIDTNQWSYNAGIFLHGAAVMYNHTNASSTWQTRVDGLLASTKATFFNNEQGILVEQPCEPSGFCNNDQRSFKGYLTRWMAGTTQMAPYTFDTIRPLLEADASAAAKACVGDTGAPAFKGHSGTACGFKWTTGGFDGSVGVGEQMNALSAVMYTLVGKVAAPVTADTGGTSVGNIMLGDRVAAGFVTTAVALGVNNKPPPTMSTKHFLPTPTTLVPASLHSITLTNPSLALDTPNKILYRRPGYGPPSQRVHLISGGGSGHEPSFAGMVGPGLLSAAVAGTIFASPSAEQVRAAIMSRVDHSPSQNGGVLVTVMNYTGDVLNFGVGVEKARAAGVEVEMVVVGDDVGVGRAKAGKVGRRGIAGTVLVHKISGALAAQGRGLGEVVKVARLVAENLVSVGASLEHVHVPGRAKPDGGAAAEYLGEGEVEIGMGIHNEQGSSREVVELPGLVSKMLAQMLDQGDKDRAFVKVNSNEVVLLVNNLGGVSVLEMGGIVTEAVTQLEKSYNIRPVRILSGTFMTSLNGLGFSITLLNVVNTDIGGPGMIELLDYPCEAVGWSAPISKRTWEEKNTATREQDASVEGETKPSGLKMDGSTAQRALTQALETVVAVEPEVTRYDTVVGDGDCGIGLKRGAEAILNHLQSHPLSGDAVVDVANIVPIVEKEMDGTSGAIYAIFLNALLASLKTQGQGEASPKVWALALKHSCEALSKYTPARPGDRTLVDALYPFVEVLEQTGDVKQAAEAAQKAAEGTKGMKASLGRTVYIGGSGFEQVPDPGAWGLASFFLGLAGIKKADEGWEKL</sequence>
<dbReference type="InterPro" id="IPR036117">
    <property type="entry name" value="DhaL_dom_sf"/>
</dbReference>
<comment type="similarity">
    <text evidence="5">Belongs to the dihydroxyacetone kinase (DAK) family.</text>
</comment>
<dbReference type="SUPFAM" id="SSF82549">
    <property type="entry name" value="DAK1/DegV-like"/>
    <property type="match status" value="1"/>
</dbReference>
<feature type="binding site" evidence="20">
    <location>
        <position position="664"/>
    </location>
    <ligand>
        <name>substrate</name>
    </ligand>
</feature>
<keyword evidence="15" id="KW-0325">Glycoprotein</keyword>
<comment type="catalytic activity">
    <reaction evidence="1">
        <text>Random hydrolysis of (1-&gt;6)-alpha-D-mannosidic linkages in unbranched (1-&gt;6)-mannans.</text>
        <dbReference type="EC" id="3.2.1.101"/>
    </reaction>
</comment>
<dbReference type="SUPFAM" id="SSF143113">
    <property type="entry name" value="NAP-like"/>
    <property type="match status" value="1"/>
</dbReference>
<dbReference type="Gene3D" id="1.25.40.340">
    <property type="match status" value="1"/>
</dbReference>
<dbReference type="InterPro" id="IPR004007">
    <property type="entry name" value="DhaL_dom"/>
</dbReference>
<evidence type="ECO:0000256" key="8">
    <source>
        <dbReference type="ARBA" id="ARBA00022729"/>
    </source>
</evidence>
<dbReference type="GO" id="GO:0012505">
    <property type="term" value="C:endomembrane system"/>
    <property type="evidence" value="ECO:0007669"/>
    <property type="project" value="UniProtKB-SubCell"/>
</dbReference>
<evidence type="ECO:0000256" key="16">
    <source>
        <dbReference type="ARBA" id="ARBA00023295"/>
    </source>
</evidence>
<dbReference type="SUPFAM" id="SSF101473">
    <property type="entry name" value="DhaL-like"/>
    <property type="match status" value="1"/>
</dbReference>
<dbReference type="Pfam" id="PF02733">
    <property type="entry name" value="Dak1"/>
    <property type="match status" value="1"/>
</dbReference>
<dbReference type="Proteomes" id="UP001303115">
    <property type="component" value="Unassembled WGS sequence"/>
</dbReference>
<keyword evidence="14" id="KW-0472">Membrane</keyword>
<dbReference type="EMBL" id="MU854316">
    <property type="protein sequence ID" value="KAK4044779.1"/>
    <property type="molecule type" value="Genomic_DNA"/>
</dbReference>
<evidence type="ECO:0000256" key="17">
    <source>
        <dbReference type="ARBA" id="ARBA00047974"/>
    </source>
</evidence>
<keyword evidence="8" id="KW-0732">Signal</keyword>
<dbReference type="GO" id="GO:0008496">
    <property type="term" value="F:mannan endo-1,6-alpha-mannosidase activity"/>
    <property type="evidence" value="ECO:0007669"/>
    <property type="project" value="UniProtKB-EC"/>
</dbReference>
<evidence type="ECO:0000256" key="13">
    <source>
        <dbReference type="ARBA" id="ARBA00022840"/>
    </source>
</evidence>
<dbReference type="SUPFAM" id="SSF48208">
    <property type="entry name" value="Six-hairpin glycosidases"/>
    <property type="match status" value="1"/>
</dbReference>
<comment type="pathway">
    <text evidence="4">Polyol metabolism; glycerol fermentation; glycerone phosphate from glycerol (oxidative route): step 2/2.</text>
</comment>
<dbReference type="FunFam" id="1.50.10.20:FF:000006">
    <property type="entry name" value="Mannan endo-1,6-alpha-mannosidase"/>
    <property type="match status" value="1"/>
</dbReference>
<dbReference type="InterPro" id="IPR005198">
    <property type="entry name" value="Glyco_hydro_76"/>
</dbReference>
<evidence type="ECO:0000256" key="9">
    <source>
        <dbReference type="ARBA" id="ARBA00022741"/>
    </source>
</evidence>
<dbReference type="FunFam" id="3.40.50.10440:FF:000002">
    <property type="entry name" value="Dihydroxyacetone kinase"/>
    <property type="match status" value="1"/>
</dbReference>
<protein>
    <submittedName>
        <fullName evidence="24">Dihydroxyacetone kinase</fullName>
    </submittedName>
</protein>
<comment type="catalytic activity">
    <reaction evidence="18">
        <text>dihydroxyacetone + ATP = dihydroxyacetone phosphate + ADP + H(+)</text>
        <dbReference type="Rhea" id="RHEA:15773"/>
        <dbReference type="ChEBI" id="CHEBI:15378"/>
        <dbReference type="ChEBI" id="CHEBI:16016"/>
        <dbReference type="ChEBI" id="CHEBI:30616"/>
        <dbReference type="ChEBI" id="CHEBI:57642"/>
        <dbReference type="ChEBI" id="CHEBI:456216"/>
        <dbReference type="EC" id="2.7.1.29"/>
    </reaction>
</comment>
<evidence type="ECO:0000256" key="1">
    <source>
        <dbReference type="ARBA" id="ARBA00001452"/>
    </source>
</evidence>
<evidence type="ECO:0000256" key="21">
    <source>
        <dbReference type="SAM" id="MobiDB-lite"/>
    </source>
</evidence>
<dbReference type="GO" id="GO:0005524">
    <property type="term" value="F:ATP binding"/>
    <property type="evidence" value="ECO:0007669"/>
    <property type="project" value="UniProtKB-KW"/>
</dbReference>
<dbReference type="Pfam" id="PF03663">
    <property type="entry name" value="Glyco_hydro_76"/>
    <property type="match status" value="1"/>
</dbReference>
<evidence type="ECO:0000256" key="20">
    <source>
        <dbReference type="PIRSR" id="PIRSR612734-2"/>
    </source>
</evidence>
<evidence type="ECO:0000256" key="6">
    <source>
        <dbReference type="ARBA" id="ARBA00009699"/>
    </source>
</evidence>
<evidence type="ECO:0000256" key="7">
    <source>
        <dbReference type="ARBA" id="ARBA00022679"/>
    </source>
</evidence>
<dbReference type="PANTHER" id="PTHR28629:SF14">
    <property type="entry name" value="DIHYDROXYACETONE KINASE 1"/>
    <property type="match status" value="1"/>
</dbReference>
<comment type="similarity">
    <text evidence="6">Belongs to the glycosyl hydrolase 76 family.</text>
</comment>
<organism evidence="24 25">
    <name type="scientific">Parachaetomium inaequale</name>
    <dbReference type="NCBI Taxonomy" id="2588326"/>
    <lineage>
        <taxon>Eukaryota</taxon>
        <taxon>Fungi</taxon>
        <taxon>Dikarya</taxon>
        <taxon>Ascomycota</taxon>
        <taxon>Pezizomycotina</taxon>
        <taxon>Sordariomycetes</taxon>
        <taxon>Sordariomycetidae</taxon>
        <taxon>Sordariales</taxon>
        <taxon>Chaetomiaceae</taxon>
        <taxon>Parachaetomium</taxon>
    </lineage>
</organism>
<feature type="region of interest" description="Disordered" evidence="21">
    <location>
        <begin position="20"/>
        <end position="64"/>
    </location>
</feature>
<feature type="binding site" evidence="20">
    <location>
        <begin position="603"/>
        <end position="606"/>
    </location>
    <ligand>
        <name>substrate</name>
    </ligand>
</feature>
<keyword evidence="9" id="KW-0547">Nucleotide-binding</keyword>
<evidence type="ECO:0000256" key="14">
    <source>
        <dbReference type="ARBA" id="ARBA00023136"/>
    </source>
</evidence>
<dbReference type="InterPro" id="IPR050861">
    <property type="entry name" value="Dihydroxyacetone_Kinase"/>
</dbReference>
<evidence type="ECO:0000256" key="3">
    <source>
        <dbReference type="ARBA" id="ARBA00004308"/>
    </source>
</evidence>
<dbReference type="GO" id="GO:0019563">
    <property type="term" value="P:glycerol catabolic process"/>
    <property type="evidence" value="ECO:0007669"/>
    <property type="project" value="TreeGrafter"/>
</dbReference>
<dbReference type="GO" id="GO:0004371">
    <property type="term" value="F:glycerone kinase activity"/>
    <property type="evidence" value="ECO:0007669"/>
    <property type="project" value="UniProtKB-EC"/>
</dbReference>
<dbReference type="InterPro" id="IPR008928">
    <property type="entry name" value="6-hairpin_glycosidase_sf"/>
</dbReference>
<dbReference type="PROSITE" id="PS51481">
    <property type="entry name" value="DHAK"/>
    <property type="match status" value="1"/>
</dbReference>
<keyword evidence="10 24" id="KW-0418">Kinase</keyword>
<evidence type="ECO:0000256" key="10">
    <source>
        <dbReference type="ARBA" id="ARBA00022777"/>
    </source>
</evidence>
<dbReference type="InterPro" id="IPR037231">
    <property type="entry name" value="NAP-like_sf"/>
</dbReference>
<feature type="domain" description="DhaL" evidence="22">
    <location>
        <begin position="938"/>
        <end position="1134"/>
    </location>
</feature>
<dbReference type="Gene3D" id="1.50.10.20">
    <property type="match status" value="1"/>
</dbReference>
<dbReference type="PANTHER" id="PTHR28629">
    <property type="entry name" value="TRIOKINASE/FMN CYCLASE"/>
    <property type="match status" value="1"/>
</dbReference>
<evidence type="ECO:0000313" key="25">
    <source>
        <dbReference type="Proteomes" id="UP001303115"/>
    </source>
</evidence>
<dbReference type="Gene3D" id="3.40.50.10440">
    <property type="entry name" value="Dihydroxyacetone kinase, domain 1"/>
    <property type="match status" value="1"/>
</dbReference>
<reference evidence="25" key="1">
    <citation type="journal article" date="2023" name="Mol. Phylogenet. Evol.">
        <title>Genome-scale phylogeny and comparative genomics of the fungal order Sordariales.</title>
        <authorList>
            <person name="Hensen N."/>
            <person name="Bonometti L."/>
            <person name="Westerberg I."/>
            <person name="Brannstrom I.O."/>
            <person name="Guillou S."/>
            <person name="Cros-Aarteil S."/>
            <person name="Calhoun S."/>
            <person name="Haridas S."/>
            <person name="Kuo A."/>
            <person name="Mondo S."/>
            <person name="Pangilinan J."/>
            <person name="Riley R."/>
            <person name="LaButti K."/>
            <person name="Andreopoulos B."/>
            <person name="Lipzen A."/>
            <person name="Chen C."/>
            <person name="Yan M."/>
            <person name="Daum C."/>
            <person name="Ng V."/>
            <person name="Clum A."/>
            <person name="Steindorff A."/>
            <person name="Ohm R.A."/>
            <person name="Martin F."/>
            <person name="Silar P."/>
            <person name="Natvig D.O."/>
            <person name="Lalanne C."/>
            <person name="Gautier V."/>
            <person name="Ament-Velasquez S.L."/>
            <person name="Kruys A."/>
            <person name="Hutchinson M.I."/>
            <person name="Powell A.J."/>
            <person name="Barry K."/>
            <person name="Miller A.N."/>
            <person name="Grigoriev I.V."/>
            <person name="Debuchy R."/>
            <person name="Gladieux P."/>
            <person name="Hiltunen Thoren M."/>
            <person name="Johannesson H."/>
        </authorList>
    </citation>
    <scope>NUCLEOTIDE SEQUENCE [LARGE SCALE GENOMIC DNA]</scope>
    <source>
        <strain evidence="25">CBS 284.82</strain>
    </source>
</reference>
<dbReference type="InterPro" id="IPR004006">
    <property type="entry name" value="DhaK_dom"/>
</dbReference>
<evidence type="ECO:0000256" key="11">
    <source>
        <dbReference type="ARBA" id="ARBA00022798"/>
    </source>
</evidence>
<dbReference type="SMART" id="SM01120">
    <property type="entry name" value="Dak2"/>
    <property type="match status" value="1"/>
</dbReference>
<keyword evidence="12" id="KW-0378">Hydrolase</keyword>
<evidence type="ECO:0000259" key="22">
    <source>
        <dbReference type="PROSITE" id="PS51480"/>
    </source>
</evidence>
<dbReference type="GO" id="GO:0005829">
    <property type="term" value="C:cytosol"/>
    <property type="evidence" value="ECO:0007669"/>
    <property type="project" value="TreeGrafter"/>
</dbReference>
<dbReference type="NCBIfam" id="TIGR02361">
    <property type="entry name" value="dak_ATP"/>
    <property type="match status" value="1"/>
</dbReference>
<evidence type="ECO:0000256" key="5">
    <source>
        <dbReference type="ARBA" id="ARBA00008757"/>
    </source>
</evidence>
<comment type="catalytic activity">
    <reaction evidence="17">
        <text>D-glyceraldehyde + ATP = D-glyceraldehyde 3-phosphate + ADP + H(+)</text>
        <dbReference type="Rhea" id="RHEA:13941"/>
        <dbReference type="ChEBI" id="CHEBI:15378"/>
        <dbReference type="ChEBI" id="CHEBI:17378"/>
        <dbReference type="ChEBI" id="CHEBI:30616"/>
        <dbReference type="ChEBI" id="CHEBI:59776"/>
        <dbReference type="ChEBI" id="CHEBI:456216"/>
        <dbReference type="EC" id="2.7.1.28"/>
    </reaction>
</comment>
<feature type="active site" description="Tele-hemiaminal-histidine intermediate" evidence="19">
    <location>
        <position position="779"/>
    </location>
</feature>
<keyword evidence="25" id="KW-1185">Reference proteome</keyword>